<keyword evidence="1" id="KW-0547">Nucleotide-binding</keyword>
<evidence type="ECO:0000313" key="4">
    <source>
        <dbReference type="EMBL" id="KMZ60199.1"/>
    </source>
</evidence>
<proteinExistence type="predicted"/>
<dbReference type="OrthoDB" id="785575at2759"/>
<dbReference type="InterPro" id="IPR003439">
    <property type="entry name" value="ABC_transporter-like_ATP-bd"/>
</dbReference>
<dbReference type="EMBL" id="LFYR01001623">
    <property type="protein sequence ID" value="KMZ60199.1"/>
    <property type="molecule type" value="Genomic_DNA"/>
</dbReference>
<dbReference type="GO" id="GO:0005524">
    <property type="term" value="F:ATP binding"/>
    <property type="evidence" value="ECO:0007669"/>
    <property type="project" value="UniProtKB-KW"/>
</dbReference>
<dbReference type="PANTHER" id="PTHR24223">
    <property type="entry name" value="ATP-BINDING CASSETTE SUB-FAMILY C"/>
    <property type="match status" value="1"/>
</dbReference>
<dbReference type="GO" id="GO:0016887">
    <property type="term" value="F:ATP hydrolysis activity"/>
    <property type="evidence" value="ECO:0007669"/>
    <property type="project" value="InterPro"/>
</dbReference>
<dbReference type="PROSITE" id="PS50893">
    <property type="entry name" value="ABC_TRANSPORTER_2"/>
    <property type="match status" value="1"/>
</dbReference>
<comment type="caution">
    <text evidence="4">The sequence shown here is derived from an EMBL/GenBank/DDBJ whole genome shotgun (WGS) entry which is preliminary data.</text>
</comment>
<dbReference type="Proteomes" id="UP000036987">
    <property type="component" value="Unassembled WGS sequence"/>
</dbReference>
<dbReference type="InterPro" id="IPR050173">
    <property type="entry name" value="ABC_transporter_C-like"/>
</dbReference>
<accession>A0A0K9NTV7</accession>
<feature type="domain" description="ABC transporter" evidence="3">
    <location>
        <begin position="63"/>
        <end position="255"/>
    </location>
</feature>
<protein>
    <recommendedName>
        <fullName evidence="3">ABC transporter domain-containing protein</fullName>
    </recommendedName>
</protein>
<keyword evidence="5" id="KW-1185">Reference proteome</keyword>
<dbReference type="Pfam" id="PF00005">
    <property type="entry name" value="ABC_tran"/>
    <property type="match status" value="1"/>
</dbReference>
<evidence type="ECO:0000313" key="5">
    <source>
        <dbReference type="Proteomes" id="UP000036987"/>
    </source>
</evidence>
<evidence type="ECO:0000256" key="2">
    <source>
        <dbReference type="ARBA" id="ARBA00022840"/>
    </source>
</evidence>
<name>A0A0K9NTV7_ZOSMR</name>
<organism evidence="4 5">
    <name type="scientific">Zostera marina</name>
    <name type="common">Eelgrass</name>
    <dbReference type="NCBI Taxonomy" id="29655"/>
    <lineage>
        <taxon>Eukaryota</taxon>
        <taxon>Viridiplantae</taxon>
        <taxon>Streptophyta</taxon>
        <taxon>Embryophyta</taxon>
        <taxon>Tracheophyta</taxon>
        <taxon>Spermatophyta</taxon>
        <taxon>Magnoliopsida</taxon>
        <taxon>Liliopsida</taxon>
        <taxon>Zosteraceae</taxon>
        <taxon>Zostera</taxon>
    </lineage>
</organism>
<gene>
    <name evidence="4" type="ORF">ZOSMA_5G00620</name>
</gene>
<keyword evidence="2" id="KW-0067">ATP-binding</keyword>
<dbReference type="InterPro" id="IPR027417">
    <property type="entry name" value="P-loop_NTPase"/>
</dbReference>
<dbReference type="SUPFAM" id="SSF52540">
    <property type="entry name" value="P-loop containing nucleoside triphosphate hydrolases"/>
    <property type="match status" value="1"/>
</dbReference>
<dbReference type="AlphaFoldDB" id="A0A0K9NTV7"/>
<evidence type="ECO:0000256" key="1">
    <source>
        <dbReference type="ARBA" id="ARBA00022741"/>
    </source>
</evidence>
<reference evidence="5" key="1">
    <citation type="journal article" date="2016" name="Nature">
        <title>The genome of the seagrass Zostera marina reveals angiosperm adaptation to the sea.</title>
        <authorList>
            <person name="Olsen J.L."/>
            <person name="Rouze P."/>
            <person name="Verhelst B."/>
            <person name="Lin Y.-C."/>
            <person name="Bayer T."/>
            <person name="Collen J."/>
            <person name="Dattolo E."/>
            <person name="De Paoli E."/>
            <person name="Dittami S."/>
            <person name="Maumus F."/>
            <person name="Michel G."/>
            <person name="Kersting A."/>
            <person name="Lauritano C."/>
            <person name="Lohaus R."/>
            <person name="Toepel M."/>
            <person name="Tonon T."/>
            <person name="Vanneste K."/>
            <person name="Amirebrahimi M."/>
            <person name="Brakel J."/>
            <person name="Bostroem C."/>
            <person name="Chovatia M."/>
            <person name="Grimwood J."/>
            <person name="Jenkins J.W."/>
            <person name="Jueterbock A."/>
            <person name="Mraz A."/>
            <person name="Stam W.T."/>
            <person name="Tice H."/>
            <person name="Bornberg-Bauer E."/>
            <person name="Green P.J."/>
            <person name="Pearson G.A."/>
            <person name="Procaccini G."/>
            <person name="Duarte C.M."/>
            <person name="Schmutz J."/>
            <person name="Reusch T.B.H."/>
            <person name="Van de Peer Y."/>
        </authorList>
    </citation>
    <scope>NUCLEOTIDE SEQUENCE [LARGE SCALE GENOMIC DNA]</scope>
    <source>
        <strain evidence="5">cv. Finnish</strain>
    </source>
</reference>
<dbReference type="STRING" id="29655.A0A0K9NTV7"/>
<sequence>MAGNMTEPLLLRENNTMGFGNSSFISKACYLRMNPLMKKGYKAPLKIDASEICNALDGIAVEVEEGDFEWNDQVPEGKQPSLSNINLKIKKGSLAAVDGMVGSGKSSLLACLLGEMNKITGKVRICGSTAYVAQTAWIQNGTIKDNILFGLPMDGEKYDNVIHVCCLYKDLEMMNSVTKQRSNVYFLDAHTGSELYRKCVRGALKGKTVILVTHQVDFLHNADIILVMKSGKIVQTGKYDELLVNCTDFSVLVSAHGMKRREKWNVVDFERCFVLFLHQWIHP</sequence>
<evidence type="ECO:0000259" key="3">
    <source>
        <dbReference type="PROSITE" id="PS50893"/>
    </source>
</evidence>
<dbReference type="Gene3D" id="3.40.50.300">
    <property type="entry name" value="P-loop containing nucleotide triphosphate hydrolases"/>
    <property type="match status" value="2"/>
</dbReference>
<dbReference type="PANTHER" id="PTHR24223:SF362">
    <property type="entry name" value="ABC TRANSPORTER C FAMILY MEMBER 4"/>
    <property type="match status" value="1"/>
</dbReference>